<dbReference type="SUPFAM" id="SSF53474">
    <property type="entry name" value="alpha/beta-Hydrolases"/>
    <property type="match status" value="1"/>
</dbReference>
<proteinExistence type="predicted"/>
<protein>
    <recommendedName>
        <fullName evidence="3">Esterase</fullName>
    </recommendedName>
</protein>
<name>A0A0P9CVL5_9CHLR</name>
<dbReference type="InterPro" id="IPR029058">
    <property type="entry name" value="AB_hydrolase_fold"/>
</dbReference>
<dbReference type="Pfam" id="PF00756">
    <property type="entry name" value="Esterase"/>
    <property type="match status" value="1"/>
</dbReference>
<dbReference type="Proteomes" id="UP000050509">
    <property type="component" value="Unassembled WGS sequence"/>
</dbReference>
<dbReference type="InterPro" id="IPR050583">
    <property type="entry name" value="Mycobacterial_A85_antigen"/>
</dbReference>
<dbReference type="Gene3D" id="3.40.50.1820">
    <property type="entry name" value="alpha/beta hydrolase"/>
    <property type="match status" value="1"/>
</dbReference>
<dbReference type="PATRIC" id="fig|186479.3.peg.2514"/>
<dbReference type="PANTHER" id="PTHR48098:SF6">
    <property type="entry name" value="FERRI-BACILLIBACTIN ESTERASE BESA"/>
    <property type="match status" value="1"/>
</dbReference>
<keyword evidence="2" id="KW-1185">Reference proteome</keyword>
<dbReference type="InterPro" id="IPR000801">
    <property type="entry name" value="Esterase-like"/>
</dbReference>
<dbReference type="AlphaFoldDB" id="A0A0P9CVL5"/>
<gene>
    <name evidence="1" type="ORF">SE17_29545</name>
</gene>
<organism evidence="1 2">
    <name type="scientific">Kouleothrix aurantiaca</name>
    <dbReference type="NCBI Taxonomy" id="186479"/>
    <lineage>
        <taxon>Bacteria</taxon>
        <taxon>Bacillati</taxon>
        <taxon>Chloroflexota</taxon>
        <taxon>Chloroflexia</taxon>
        <taxon>Chloroflexales</taxon>
        <taxon>Roseiflexineae</taxon>
        <taxon>Roseiflexaceae</taxon>
        <taxon>Kouleothrix</taxon>
    </lineage>
</organism>
<accession>A0A0P9CVL5</accession>
<evidence type="ECO:0000313" key="1">
    <source>
        <dbReference type="EMBL" id="KPV49985.1"/>
    </source>
</evidence>
<evidence type="ECO:0000313" key="2">
    <source>
        <dbReference type="Proteomes" id="UP000050509"/>
    </source>
</evidence>
<evidence type="ECO:0008006" key="3">
    <source>
        <dbReference type="Google" id="ProtNLM"/>
    </source>
</evidence>
<dbReference type="PANTHER" id="PTHR48098">
    <property type="entry name" value="ENTEROCHELIN ESTERASE-RELATED"/>
    <property type="match status" value="1"/>
</dbReference>
<reference evidence="1 2" key="1">
    <citation type="submission" date="2015-09" db="EMBL/GenBank/DDBJ databases">
        <title>Draft genome sequence of Kouleothrix aurantiaca JCM 19913.</title>
        <authorList>
            <person name="Hemp J."/>
        </authorList>
    </citation>
    <scope>NUCLEOTIDE SEQUENCE [LARGE SCALE GENOMIC DNA]</scope>
    <source>
        <strain evidence="1 2">COM-B</strain>
    </source>
</reference>
<sequence>MNTHWYTYTDYRVQHTVVGDLRAADAVYSPQLHNRRRLFVHLPPSYAAEPERRYPVIYMQDGQNLFDQTLSYAGEWQVDETMLALSGEGLEAIVVGIPNMGTRRVDEYSPFKDARLRRGGRGDWYVAFMANTVKPLIDADFRTLPAREHTGVLGSSMGGLISLYAFFARPDVFGFAGVMSPSLWFAQEAITSYIQAAPYKPGRIYLDIGTHEAGEPRLAQRPPHKYTSRYLQSARRLTEILAAKGYLPGTQLRYDEEEEAAHNEAAWARRLPGALRFLLAPERQPALASGTTEQWWEF</sequence>
<dbReference type="EMBL" id="LJCR01001641">
    <property type="protein sequence ID" value="KPV49985.1"/>
    <property type="molecule type" value="Genomic_DNA"/>
</dbReference>
<comment type="caution">
    <text evidence="1">The sequence shown here is derived from an EMBL/GenBank/DDBJ whole genome shotgun (WGS) entry which is preliminary data.</text>
</comment>